<proteinExistence type="predicted"/>
<dbReference type="InterPro" id="IPR005325">
    <property type="entry name" value="DUF308_memb"/>
</dbReference>
<feature type="transmembrane region" description="Helical" evidence="1">
    <location>
        <begin position="53"/>
        <end position="72"/>
    </location>
</feature>
<reference evidence="3" key="1">
    <citation type="journal article" date="2019" name="Int. J. Syst. Evol. Microbiol.">
        <title>The Global Catalogue of Microorganisms (GCM) 10K type strain sequencing project: providing services to taxonomists for standard genome sequencing and annotation.</title>
        <authorList>
            <consortium name="The Broad Institute Genomics Platform"/>
            <consortium name="The Broad Institute Genome Sequencing Center for Infectious Disease"/>
            <person name="Wu L."/>
            <person name="Ma J."/>
        </authorList>
    </citation>
    <scope>NUCLEOTIDE SEQUENCE [LARGE SCALE GENOMIC DNA]</scope>
    <source>
        <strain evidence="3">XZYJ18</strain>
    </source>
</reference>
<dbReference type="InterPro" id="IPR052712">
    <property type="entry name" value="Acid_resist_chaperone_HdeD"/>
</dbReference>
<keyword evidence="3" id="KW-1185">Reference proteome</keyword>
<protein>
    <submittedName>
        <fullName evidence="2">HdeD family acid-resistance protein</fullName>
    </submittedName>
</protein>
<name>A0ABV9ZBY6_9PSEU</name>
<dbReference type="EMBL" id="JBHSKG010000005">
    <property type="protein sequence ID" value="MFC5139106.1"/>
    <property type="molecule type" value="Genomic_DNA"/>
</dbReference>
<dbReference type="RefSeq" id="WP_378021294.1">
    <property type="nucleotide sequence ID" value="NZ_JBHSKG010000005.1"/>
</dbReference>
<dbReference type="Pfam" id="PF03729">
    <property type="entry name" value="DUF308"/>
    <property type="match status" value="1"/>
</dbReference>
<keyword evidence="1" id="KW-0472">Membrane</keyword>
<evidence type="ECO:0000256" key="1">
    <source>
        <dbReference type="SAM" id="Phobius"/>
    </source>
</evidence>
<feature type="transmembrane region" description="Helical" evidence="1">
    <location>
        <begin position="28"/>
        <end position="47"/>
    </location>
</feature>
<feature type="transmembrane region" description="Helical" evidence="1">
    <location>
        <begin position="84"/>
        <end position="103"/>
    </location>
</feature>
<evidence type="ECO:0000313" key="3">
    <source>
        <dbReference type="Proteomes" id="UP001596175"/>
    </source>
</evidence>
<feature type="transmembrane region" description="Helical" evidence="1">
    <location>
        <begin position="141"/>
        <end position="160"/>
    </location>
</feature>
<organism evidence="2 3">
    <name type="scientific">Actinomycetospora rhizophila</name>
    <dbReference type="NCBI Taxonomy" id="1416876"/>
    <lineage>
        <taxon>Bacteria</taxon>
        <taxon>Bacillati</taxon>
        <taxon>Actinomycetota</taxon>
        <taxon>Actinomycetes</taxon>
        <taxon>Pseudonocardiales</taxon>
        <taxon>Pseudonocardiaceae</taxon>
        <taxon>Actinomycetospora</taxon>
    </lineage>
</organism>
<accession>A0ABV9ZBY6</accession>
<keyword evidence="1" id="KW-1133">Transmembrane helix</keyword>
<comment type="caution">
    <text evidence="2">The sequence shown here is derived from an EMBL/GenBank/DDBJ whole genome shotgun (WGS) entry which is preliminary data.</text>
</comment>
<keyword evidence="1" id="KW-0812">Transmembrane</keyword>
<dbReference type="Proteomes" id="UP001596175">
    <property type="component" value="Unassembled WGS sequence"/>
</dbReference>
<dbReference type="PANTHER" id="PTHR34989">
    <property type="entry name" value="PROTEIN HDED"/>
    <property type="match status" value="1"/>
</dbReference>
<gene>
    <name evidence="2" type="ORF">ACFPK1_12760</name>
</gene>
<sequence length="203" mass="20455">MESPPAAFGGDDAGGEEKDMDMPRSLRWVLIARGILAVALGVLAIAWPGVTVGVVALLFAAYALVAAGADVVTAIHVDGVGPTVGHLALAALSATAGLAALLWPGATVVLLSWVVAFWALAAGIGEIVLAIRRGITPGRRALWFVGGLVSIALGLALALLPSVDPLSLGVAFGLFSTVYGITVLTRTLRAARSRPVMAAGSAS</sequence>
<evidence type="ECO:0000313" key="2">
    <source>
        <dbReference type="EMBL" id="MFC5139106.1"/>
    </source>
</evidence>
<dbReference type="PANTHER" id="PTHR34989:SF1">
    <property type="entry name" value="PROTEIN HDED"/>
    <property type="match status" value="1"/>
</dbReference>
<feature type="transmembrane region" description="Helical" evidence="1">
    <location>
        <begin position="109"/>
        <end position="129"/>
    </location>
</feature>
<feature type="transmembrane region" description="Helical" evidence="1">
    <location>
        <begin position="166"/>
        <end position="184"/>
    </location>
</feature>